<feature type="transmembrane region" description="Helical" evidence="1">
    <location>
        <begin position="162"/>
        <end position="178"/>
    </location>
</feature>
<feature type="transmembrane region" description="Helical" evidence="1">
    <location>
        <begin position="338"/>
        <end position="356"/>
    </location>
</feature>
<keyword evidence="1" id="KW-0812">Transmembrane</keyword>
<organism evidence="4 5">
    <name type="scientific">Demequina litoralis</name>
    <dbReference type="NCBI Taxonomy" id="3051660"/>
    <lineage>
        <taxon>Bacteria</taxon>
        <taxon>Bacillati</taxon>
        <taxon>Actinomycetota</taxon>
        <taxon>Actinomycetes</taxon>
        <taxon>Micrococcales</taxon>
        <taxon>Demequinaceae</taxon>
        <taxon>Demequina</taxon>
    </lineage>
</organism>
<keyword evidence="4" id="KW-0012">Acyltransferase</keyword>
<comment type="caution">
    <text evidence="4">The sequence shown here is derived from an EMBL/GenBank/DDBJ whole genome shotgun (WGS) entry which is preliminary data.</text>
</comment>
<name>A0ABT8G7N6_9MICO</name>
<feature type="transmembrane region" description="Helical" evidence="1">
    <location>
        <begin position="21"/>
        <end position="42"/>
    </location>
</feature>
<evidence type="ECO:0000313" key="4">
    <source>
        <dbReference type="EMBL" id="MDN4475168.1"/>
    </source>
</evidence>
<evidence type="ECO:0000259" key="2">
    <source>
        <dbReference type="Pfam" id="PF01757"/>
    </source>
</evidence>
<feature type="transmembrane region" description="Helical" evidence="1">
    <location>
        <begin position="271"/>
        <end position="291"/>
    </location>
</feature>
<feature type="transmembrane region" description="Helical" evidence="1">
    <location>
        <begin position="48"/>
        <end position="69"/>
    </location>
</feature>
<dbReference type="EC" id="2.3.1.-" evidence="4"/>
<dbReference type="InterPro" id="IPR043968">
    <property type="entry name" value="SGNH"/>
</dbReference>
<feature type="transmembrane region" description="Helical" evidence="1">
    <location>
        <begin position="190"/>
        <end position="211"/>
    </location>
</feature>
<proteinExistence type="predicted"/>
<dbReference type="EMBL" id="JAUHPW010000003">
    <property type="protein sequence ID" value="MDN4475168.1"/>
    <property type="molecule type" value="Genomic_DNA"/>
</dbReference>
<accession>A0ABT8G7N6</accession>
<keyword evidence="5" id="KW-1185">Reference proteome</keyword>
<keyword evidence="4" id="KW-0808">Transferase</keyword>
<evidence type="ECO:0000313" key="5">
    <source>
        <dbReference type="Proteomes" id="UP001172728"/>
    </source>
</evidence>
<feature type="transmembrane region" description="Helical" evidence="1">
    <location>
        <begin position="244"/>
        <end position="265"/>
    </location>
</feature>
<feature type="domain" description="Acyltransferase 3" evidence="2">
    <location>
        <begin position="24"/>
        <end position="335"/>
    </location>
</feature>
<reference evidence="4" key="1">
    <citation type="submission" date="2023-06" db="EMBL/GenBank/DDBJ databases">
        <title>Sysu t00192.</title>
        <authorList>
            <person name="Gao L."/>
            <person name="Fang B.-Z."/>
            <person name="Li W.-J."/>
        </authorList>
    </citation>
    <scope>NUCLEOTIDE SEQUENCE</scope>
    <source>
        <strain evidence="4">SYSU T00192</strain>
    </source>
</reference>
<dbReference type="InterPro" id="IPR050879">
    <property type="entry name" value="Acyltransferase_3"/>
</dbReference>
<dbReference type="PANTHER" id="PTHR23028">
    <property type="entry name" value="ACETYLTRANSFERASE"/>
    <property type="match status" value="1"/>
</dbReference>
<dbReference type="PANTHER" id="PTHR23028:SF53">
    <property type="entry name" value="ACYL_TRANSF_3 DOMAIN-CONTAINING PROTEIN"/>
    <property type="match status" value="1"/>
</dbReference>
<sequence>MTLSPARPRHSAARTRARVPMRLDIQGLRALAVVLVVVYHLWPWRLSGGYVGVDVFFVISGFLITSHLVREAQATGGVRLGAFWARRARRLLPASLVVLGATLAAVWAWVPRALWEPFTREVIASAAYVENWVLASKAVDYLAADDAPSPVQHYWSLAAEEQFYLVWPLIVVAALVAARAGRGRFAPRRAIAAAVLAVTVASFVASVAWTAASPAQAYFITPTRAWEFGVGALLAFASAARAPGWVRAAAAWTGLAAIVAAAVAFDAPTPFPGSWALVPVLGTALVLWADGDAVRGTPGRLWRNRAVRATGELSYSIYLWHWVAIVIVPYAIGREMVAIDKLALLGGVAAASYLTWRWVESPVRRMPALAEAPARRTFAAVVVGMVLVIGPAAWMAVTVERDVAASLAESERLAAAAAIAGDPAAVRDDEDVAGDDAAVDELPADEPVEEPVCLGAATVDPEGACAPTLPEDQVVPLPAAAKADSPEDCLGKKGSRDFDLCEFGVPREEATETVALIGDSHAYHWLPALEALAERNGWHGIVMARASCPFVAEDRNLEERIISTCATFNERVSAELAEREDVTVVVMAALAKTRFAAPEGADAWGFAVDAHATAIEGLPDHVTDVYVMRDSPRPREDNVECVERELGSRSADGAGRACGTPRDVSVEDDALAAAAQAGDRAAVVDLTDLYCDADTCVPVVGNVLVYADQGHLTRTWVNSTVPQLERLMPAFSART</sequence>
<keyword evidence="1" id="KW-1133">Transmembrane helix</keyword>
<gene>
    <name evidence="4" type="ORF">QQX09_04755</name>
</gene>
<dbReference type="RefSeq" id="WP_301131619.1">
    <property type="nucleotide sequence ID" value="NZ_JAUHPW010000003.1"/>
</dbReference>
<dbReference type="Pfam" id="PF19040">
    <property type="entry name" value="SGNH"/>
    <property type="match status" value="1"/>
</dbReference>
<evidence type="ECO:0000259" key="3">
    <source>
        <dbReference type="Pfam" id="PF19040"/>
    </source>
</evidence>
<dbReference type="GO" id="GO:0016746">
    <property type="term" value="F:acyltransferase activity"/>
    <property type="evidence" value="ECO:0007669"/>
    <property type="project" value="UniProtKB-KW"/>
</dbReference>
<feature type="transmembrane region" description="Helical" evidence="1">
    <location>
        <begin position="312"/>
        <end position="332"/>
    </location>
</feature>
<feature type="transmembrane region" description="Helical" evidence="1">
    <location>
        <begin position="217"/>
        <end position="237"/>
    </location>
</feature>
<dbReference type="Proteomes" id="UP001172728">
    <property type="component" value="Unassembled WGS sequence"/>
</dbReference>
<dbReference type="Pfam" id="PF01757">
    <property type="entry name" value="Acyl_transf_3"/>
    <property type="match status" value="1"/>
</dbReference>
<evidence type="ECO:0000256" key="1">
    <source>
        <dbReference type="SAM" id="Phobius"/>
    </source>
</evidence>
<keyword evidence="1" id="KW-0472">Membrane</keyword>
<feature type="domain" description="SGNH" evidence="3">
    <location>
        <begin position="489"/>
        <end position="715"/>
    </location>
</feature>
<dbReference type="InterPro" id="IPR002656">
    <property type="entry name" value="Acyl_transf_3_dom"/>
</dbReference>
<feature type="transmembrane region" description="Helical" evidence="1">
    <location>
        <begin position="377"/>
        <end position="397"/>
    </location>
</feature>
<feature type="transmembrane region" description="Helical" evidence="1">
    <location>
        <begin position="90"/>
        <end position="110"/>
    </location>
</feature>
<protein>
    <submittedName>
        <fullName evidence="4">Acyltransferase family protein</fullName>
        <ecNumber evidence="4">2.3.1.-</ecNumber>
    </submittedName>
</protein>